<dbReference type="Gene3D" id="3.30.70.2970">
    <property type="entry name" value="Protein of unknown function (DUF541), domain 2"/>
    <property type="match status" value="1"/>
</dbReference>
<feature type="compositionally biased region" description="Basic and acidic residues" evidence="1">
    <location>
        <begin position="1"/>
        <end position="10"/>
    </location>
</feature>
<accession>A0A938YD65</accession>
<feature type="compositionally biased region" description="Low complexity" evidence="1">
    <location>
        <begin position="108"/>
        <end position="121"/>
    </location>
</feature>
<dbReference type="GO" id="GO:0006974">
    <property type="term" value="P:DNA damage response"/>
    <property type="evidence" value="ECO:0007669"/>
    <property type="project" value="TreeGrafter"/>
</dbReference>
<dbReference type="EMBL" id="JAERWK010000003">
    <property type="protein sequence ID" value="MBM9466019.1"/>
    <property type="molecule type" value="Genomic_DNA"/>
</dbReference>
<dbReference type="PANTHER" id="PTHR34387">
    <property type="entry name" value="SLR1258 PROTEIN"/>
    <property type="match status" value="1"/>
</dbReference>
<dbReference type="InterPro" id="IPR007497">
    <property type="entry name" value="SIMPL/DUF541"/>
</dbReference>
<keyword evidence="3" id="KW-1185">Reference proteome</keyword>
<dbReference type="AlphaFoldDB" id="A0A938YD65"/>
<dbReference type="Gene3D" id="3.30.110.170">
    <property type="entry name" value="Protein of unknown function (DUF541), domain 1"/>
    <property type="match status" value="1"/>
</dbReference>
<dbReference type="RefSeq" id="WP_205258982.1">
    <property type="nucleotide sequence ID" value="NZ_JAERWK010000003.1"/>
</dbReference>
<comment type="caution">
    <text evidence="2">The sequence shown here is derived from an EMBL/GenBank/DDBJ whole genome shotgun (WGS) entry which is preliminary data.</text>
</comment>
<gene>
    <name evidence="2" type="ORF">JL106_01835</name>
</gene>
<dbReference type="InterPro" id="IPR052022">
    <property type="entry name" value="26kDa_periplasmic_antigen"/>
</dbReference>
<feature type="region of interest" description="Disordered" evidence="1">
    <location>
        <begin position="74"/>
        <end position="121"/>
    </location>
</feature>
<dbReference type="Proteomes" id="UP000663792">
    <property type="component" value="Unassembled WGS sequence"/>
</dbReference>
<sequence>MTTSWTREDEMSTQPWTDHPRTTTAGHRRILPRTLAAGVAVVALVLTASCSSGGDAASPSSAASTSAAAAELEAGAPGAGSGSGSSGVAGDVAIGPPPEADRPAAMVAAEPTSEPAPAPAATASGGLITAVATGTASGTPDIATVSLGVQTTAASAQAALDDNNQRATDLLAVLRDQGVAPADVQTSQVSVSPTYDQNGDAITGYQVTNMVTATVRPLSSTGALLDAVTRSAGDAVRVHGIGLSIDDDTQLRAQARADAVAQARTQAEQLAEAAGVTLGAVHAVTEGATGGSWPREVAMAASAEAAMPIVPGSAQVAVQVQVSFEIG</sequence>
<organism evidence="2 3">
    <name type="scientific">Nakamurella leprariae</name>
    <dbReference type="NCBI Taxonomy" id="2803911"/>
    <lineage>
        <taxon>Bacteria</taxon>
        <taxon>Bacillati</taxon>
        <taxon>Actinomycetota</taxon>
        <taxon>Actinomycetes</taxon>
        <taxon>Nakamurellales</taxon>
        <taxon>Nakamurellaceae</taxon>
        <taxon>Nakamurella</taxon>
    </lineage>
</organism>
<name>A0A938YD65_9ACTN</name>
<feature type="compositionally biased region" description="Gly residues" evidence="1">
    <location>
        <begin position="77"/>
        <end position="87"/>
    </location>
</feature>
<evidence type="ECO:0000256" key="1">
    <source>
        <dbReference type="SAM" id="MobiDB-lite"/>
    </source>
</evidence>
<dbReference type="PANTHER" id="PTHR34387:SF1">
    <property type="entry name" value="PERIPLASMIC IMMUNOGENIC PROTEIN"/>
    <property type="match status" value="1"/>
</dbReference>
<feature type="region of interest" description="Disordered" evidence="1">
    <location>
        <begin position="1"/>
        <end position="25"/>
    </location>
</feature>
<proteinExistence type="predicted"/>
<dbReference type="Pfam" id="PF04402">
    <property type="entry name" value="SIMPL"/>
    <property type="match status" value="1"/>
</dbReference>
<evidence type="ECO:0000313" key="2">
    <source>
        <dbReference type="EMBL" id="MBM9466019.1"/>
    </source>
</evidence>
<reference evidence="2" key="1">
    <citation type="submission" date="2021-01" db="EMBL/GenBank/DDBJ databases">
        <title>YIM 132084 draft genome.</title>
        <authorList>
            <person name="An D."/>
        </authorList>
    </citation>
    <scope>NUCLEOTIDE SEQUENCE</scope>
    <source>
        <strain evidence="2">YIM 132084</strain>
    </source>
</reference>
<evidence type="ECO:0000313" key="3">
    <source>
        <dbReference type="Proteomes" id="UP000663792"/>
    </source>
</evidence>
<protein>
    <submittedName>
        <fullName evidence="2">SIMPL domain-containing protein</fullName>
    </submittedName>
</protein>